<gene>
    <name evidence="8" type="ORF">KC19_9G071600</name>
</gene>
<dbReference type="Gene3D" id="2.80.10.50">
    <property type="match status" value="1"/>
</dbReference>
<dbReference type="GO" id="GO:0016477">
    <property type="term" value="P:cell migration"/>
    <property type="evidence" value="ECO:0007669"/>
    <property type="project" value="TreeGrafter"/>
</dbReference>
<dbReference type="InterPro" id="IPR008999">
    <property type="entry name" value="Actin-crosslinking"/>
</dbReference>
<comment type="caution">
    <text evidence="8">The sequence shown here is derived from an EMBL/GenBank/DDBJ whole genome shotgun (WGS) entry which is preliminary data.</text>
</comment>
<dbReference type="Proteomes" id="UP000822688">
    <property type="component" value="Chromosome 9"/>
</dbReference>
<dbReference type="AlphaFoldDB" id="A0A8T0GT37"/>
<keyword evidence="2 4" id="KW-0378">Hydrolase</keyword>
<dbReference type="GO" id="GO:0004553">
    <property type="term" value="F:hydrolase activity, hydrolyzing O-glycosyl compounds"/>
    <property type="evidence" value="ECO:0007669"/>
    <property type="project" value="InterPro"/>
</dbReference>
<dbReference type="InterPro" id="IPR001547">
    <property type="entry name" value="Glyco_hydro_5"/>
</dbReference>
<evidence type="ECO:0000259" key="6">
    <source>
        <dbReference type="Pfam" id="PF00150"/>
    </source>
</evidence>
<dbReference type="Pfam" id="PF25490">
    <property type="entry name" value="DUF7910"/>
    <property type="match status" value="1"/>
</dbReference>
<dbReference type="SUPFAM" id="SSF51445">
    <property type="entry name" value="(Trans)glycosidases"/>
    <property type="match status" value="1"/>
</dbReference>
<feature type="domain" description="Glycoside hydrolase family 5" evidence="6">
    <location>
        <begin position="253"/>
        <end position="512"/>
    </location>
</feature>
<evidence type="ECO:0000256" key="4">
    <source>
        <dbReference type="RuleBase" id="RU361153"/>
    </source>
</evidence>
<evidence type="ECO:0000313" key="8">
    <source>
        <dbReference type="EMBL" id="KAG0561539.1"/>
    </source>
</evidence>
<keyword evidence="3 4" id="KW-0326">Glycosidase</keyword>
<evidence type="ECO:0008006" key="10">
    <source>
        <dbReference type="Google" id="ProtNLM"/>
    </source>
</evidence>
<dbReference type="InterPro" id="IPR057232">
    <property type="entry name" value="DUF7910"/>
</dbReference>
<dbReference type="GO" id="GO:0051017">
    <property type="term" value="P:actin filament bundle assembly"/>
    <property type="evidence" value="ECO:0007669"/>
    <property type="project" value="TreeGrafter"/>
</dbReference>
<reference evidence="8" key="1">
    <citation type="submission" date="2020-06" db="EMBL/GenBank/DDBJ databases">
        <title>WGS assembly of Ceratodon purpureus strain R40.</title>
        <authorList>
            <person name="Carey S.B."/>
            <person name="Jenkins J."/>
            <person name="Shu S."/>
            <person name="Lovell J.T."/>
            <person name="Sreedasyam A."/>
            <person name="Maumus F."/>
            <person name="Tiley G.P."/>
            <person name="Fernandez-Pozo N."/>
            <person name="Barry K."/>
            <person name="Chen C."/>
            <person name="Wang M."/>
            <person name="Lipzen A."/>
            <person name="Daum C."/>
            <person name="Saski C.A."/>
            <person name="Payton A.C."/>
            <person name="Mcbreen J.C."/>
            <person name="Conrad R.E."/>
            <person name="Kollar L.M."/>
            <person name="Olsson S."/>
            <person name="Huttunen S."/>
            <person name="Landis J.B."/>
            <person name="Wickett N.J."/>
            <person name="Johnson M.G."/>
            <person name="Rensing S.A."/>
            <person name="Grimwood J."/>
            <person name="Schmutz J."/>
            <person name="Mcdaniel S.F."/>
        </authorList>
    </citation>
    <scope>NUCLEOTIDE SEQUENCE</scope>
    <source>
        <strain evidence="8">R40</strain>
    </source>
</reference>
<dbReference type="EMBL" id="CM026430">
    <property type="protein sequence ID" value="KAG0561539.1"/>
    <property type="molecule type" value="Genomic_DNA"/>
</dbReference>
<dbReference type="GO" id="GO:0007163">
    <property type="term" value="P:establishment or maintenance of cell polarity"/>
    <property type="evidence" value="ECO:0007669"/>
    <property type="project" value="TreeGrafter"/>
</dbReference>
<dbReference type="InterPro" id="IPR017853">
    <property type="entry name" value="GH"/>
</dbReference>
<dbReference type="Gene3D" id="3.20.20.80">
    <property type="entry name" value="Glycosidases"/>
    <property type="match status" value="1"/>
</dbReference>
<evidence type="ECO:0000256" key="5">
    <source>
        <dbReference type="SAM" id="SignalP"/>
    </source>
</evidence>
<dbReference type="GO" id="GO:0000272">
    <property type="term" value="P:polysaccharide catabolic process"/>
    <property type="evidence" value="ECO:0007669"/>
    <property type="project" value="InterPro"/>
</dbReference>
<evidence type="ECO:0000256" key="3">
    <source>
        <dbReference type="ARBA" id="ARBA00023295"/>
    </source>
</evidence>
<evidence type="ECO:0000259" key="7">
    <source>
        <dbReference type="Pfam" id="PF25490"/>
    </source>
</evidence>
<dbReference type="InterPro" id="IPR010431">
    <property type="entry name" value="Fascin"/>
</dbReference>
<name>A0A8T0GT37_CERPU</name>
<evidence type="ECO:0000256" key="2">
    <source>
        <dbReference type="ARBA" id="ARBA00022801"/>
    </source>
</evidence>
<proteinExistence type="inferred from homology"/>
<feature type="domain" description="DUF7910" evidence="7">
    <location>
        <begin position="83"/>
        <end position="219"/>
    </location>
</feature>
<dbReference type="CDD" id="cd00257">
    <property type="entry name" value="beta-trefoil_FSCN-like"/>
    <property type="match status" value="1"/>
</dbReference>
<protein>
    <recommendedName>
        <fullName evidence="10">Mannan endo-1,4-beta-mannosidase</fullName>
    </recommendedName>
</protein>
<dbReference type="SUPFAM" id="SSF50405">
    <property type="entry name" value="Actin-crosslinking proteins"/>
    <property type="match status" value="1"/>
</dbReference>
<dbReference type="PANTHER" id="PTHR10551:SF9">
    <property type="entry name" value="FASCIN-2"/>
    <property type="match status" value="1"/>
</dbReference>
<dbReference type="GO" id="GO:0005737">
    <property type="term" value="C:cytoplasm"/>
    <property type="evidence" value="ECO:0007669"/>
    <property type="project" value="TreeGrafter"/>
</dbReference>
<evidence type="ECO:0000313" key="9">
    <source>
        <dbReference type="Proteomes" id="UP000822688"/>
    </source>
</evidence>
<dbReference type="Pfam" id="PF00150">
    <property type="entry name" value="Cellulase"/>
    <property type="match status" value="1"/>
</dbReference>
<dbReference type="PANTHER" id="PTHR10551">
    <property type="entry name" value="FASCIN"/>
    <property type="match status" value="1"/>
</dbReference>
<keyword evidence="9" id="KW-1185">Reference proteome</keyword>
<keyword evidence="5" id="KW-0732">Signal</keyword>
<dbReference type="GO" id="GO:0051015">
    <property type="term" value="F:actin filament binding"/>
    <property type="evidence" value="ECO:0007669"/>
    <property type="project" value="InterPro"/>
</dbReference>
<organism evidence="8 9">
    <name type="scientific">Ceratodon purpureus</name>
    <name type="common">Fire moss</name>
    <name type="synonym">Dicranum purpureum</name>
    <dbReference type="NCBI Taxonomy" id="3225"/>
    <lineage>
        <taxon>Eukaryota</taxon>
        <taxon>Viridiplantae</taxon>
        <taxon>Streptophyta</taxon>
        <taxon>Embryophyta</taxon>
        <taxon>Bryophyta</taxon>
        <taxon>Bryophytina</taxon>
        <taxon>Bryopsida</taxon>
        <taxon>Dicranidae</taxon>
        <taxon>Pseudoditrichales</taxon>
        <taxon>Ditrichaceae</taxon>
        <taxon>Ceratodon</taxon>
    </lineage>
</organism>
<dbReference type="GO" id="GO:0015629">
    <property type="term" value="C:actin cytoskeleton"/>
    <property type="evidence" value="ECO:0007669"/>
    <property type="project" value="TreeGrafter"/>
</dbReference>
<feature type="signal peptide" evidence="5">
    <location>
        <begin position="1"/>
        <end position="26"/>
    </location>
</feature>
<sequence length="536" mass="59452">MEFLKQLVRCYVVLGLVAAVVHQCHSQLHENFTGDKYVPDGTAALLSRRSLLDNPKVRAVSLGGWLVIEKWIKPSLFDGIPDSDLLDGARINLQSTSKGTFVSAEGGGGGQMVVNRAAISTWETFKIWRVSTGVYQLRVFNNMFVSAIKGGGGSVLATAANPSTWETFHIIRNQANPSMVHIQANNGMHLQAKDGNHLTADFQGKPGWDNNDATFIMKVSTWLGGEYQLANGWGASAPDVFKKHRDSFIHEGDFWFLSKNGINTVRIPVGWWIASDPNPPAPYVSGSLQALDNAFQWANAHGIKVLIDLHAAPGSQNGQEHSSSRDGVAEWAEQGGSTDYLYESIKTIDFLAGRYANNQALFGIELLNEPGAAVVPLNVLEYYYKWGYSTVRKHTASAYVIMCQRIGGDFAELVNVLPADKVVLDIHFYNLFNTNLFGKTTAQWNIDYVYRDRLGLVKKLNTAGNALIFVGEWTNEWEVKAASQSDYQKFGAAQLEVFGQATFGWAYWSYQNQLSRWSFKQSVQQGYLQPPSDGWL</sequence>
<comment type="similarity">
    <text evidence="1 4">Belongs to the glycosyl hydrolase 5 (cellulase A) family.</text>
</comment>
<feature type="chain" id="PRO_5035933626" description="Mannan endo-1,4-beta-mannosidase" evidence="5">
    <location>
        <begin position="27"/>
        <end position="536"/>
    </location>
</feature>
<evidence type="ECO:0000256" key="1">
    <source>
        <dbReference type="ARBA" id="ARBA00005641"/>
    </source>
</evidence>
<accession>A0A8T0GT37</accession>